<dbReference type="FunFam" id="1.20.1560.10:FF:000142">
    <property type="entry name" value="ATP-binding Cassette (ABC) Superfamily"/>
    <property type="match status" value="1"/>
</dbReference>
<evidence type="ECO:0000256" key="7">
    <source>
        <dbReference type="ARBA" id="ARBA00023136"/>
    </source>
</evidence>
<dbReference type="Pfam" id="PF00005">
    <property type="entry name" value="ABC_tran"/>
    <property type="match status" value="1"/>
</dbReference>
<dbReference type="Gene3D" id="3.40.50.300">
    <property type="entry name" value="P-loop containing nucleotide triphosphate hydrolases"/>
    <property type="match status" value="1"/>
</dbReference>
<dbReference type="Pfam" id="PF19432">
    <property type="entry name" value="RME-8_N"/>
    <property type="match status" value="1"/>
</dbReference>
<feature type="transmembrane region" description="Helical" evidence="9">
    <location>
        <begin position="1699"/>
        <end position="1716"/>
    </location>
</feature>
<dbReference type="PROSITE" id="PS50893">
    <property type="entry name" value="ABC_TRANSPORTER_2"/>
    <property type="match status" value="1"/>
</dbReference>
<evidence type="ECO:0000256" key="4">
    <source>
        <dbReference type="ARBA" id="ARBA00022741"/>
    </source>
</evidence>
<dbReference type="GO" id="GO:0005737">
    <property type="term" value="C:cytoplasm"/>
    <property type="evidence" value="ECO:0007669"/>
    <property type="project" value="UniProtKB-ARBA"/>
</dbReference>
<dbReference type="PANTHER" id="PTHR24221">
    <property type="entry name" value="ATP-BINDING CASSETTE SUB-FAMILY B"/>
    <property type="match status" value="1"/>
</dbReference>
<dbReference type="PROSITE" id="PS00211">
    <property type="entry name" value="ABC_TRANSPORTER_1"/>
    <property type="match status" value="1"/>
</dbReference>
<evidence type="ECO:0000259" key="10">
    <source>
        <dbReference type="PROSITE" id="PS50893"/>
    </source>
</evidence>
<evidence type="ECO:0000256" key="2">
    <source>
        <dbReference type="ARBA" id="ARBA00022448"/>
    </source>
</evidence>
<feature type="region of interest" description="Disordered" evidence="8">
    <location>
        <begin position="2229"/>
        <end position="2251"/>
    </location>
</feature>
<evidence type="ECO:0000313" key="12">
    <source>
        <dbReference type="EMBL" id="GMF28165.1"/>
    </source>
</evidence>
<comment type="subcellular location">
    <subcellularLocation>
        <location evidence="1">Membrane</location>
        <topology evidence="1">Multi-pass membrane protein</topology>
    </subcellularLocation>
</comment>
<dbReference type="InterPro" id="IPR003593">
    <property type="entry name" value="AAA+_ATPase"/>
</dbReference>
<feature type="transmembrane region" description="Helical" evidence="9">
    <location>
        <begin position="1773"/>
        <end position="1795"/>
    </location>
</feature>
<dbReference type="InterPro" id="IPR011527">
    <property type="entry name" value="ABC1_TM_dom"/>
</dbReference>
<dbReference type="InterPro" id="IPR036640">
    <property type="entry name" value="ABC1_TM_sf"/>
</dbReference>
<organism evidence="12 13">
    <name type="scientific">Phytophthora lilii</name>
    <dbReference type="NCBI Taxonomy" id="2077276"/>
    <lineage>
        <taxon>Eukaryota</taxon>
        <taxon>Sar</taxon>
        <taxon>Stramenopiles</taxon>
        <taxon>Oomycota</taxon>
        <taxon>Peronosporomycetes</taxon>
        <taxon>Peronosporales</taxon>
        <taxon>Peronosporaceae</taxon>
        <taxon>Phytophthora</taxon>
    </lineage>
</organism>
<name>A0A9W6UAA6_9STRA</name>
<dbReference type="SMART" id="SM00382">
    <property type="entry name" value="AAA"/>
    <property type="match status" value="1"/>
</dbReference>
<dbReference type="SUPFAM" id="SSF52540">
    <property type="entry name" value="P-loop containing nucleoside triphosphate hydrolases"/>
    <property type="match status" value="1"/>
</dbReference>
<evidence type="ECO:0000256" key="9">
    <source>
        <dbReference type="SAM" id="Phobius"/>
    </source>
</evidence>
<evidence type="ECO:0000259" key="11">
    <source>
        <dbReference type="PROSITE" id="PS50929"/>
    </source>
</evidence>
<feature type="domain" description="ABC transporter" evidence="10">
    <location>
        <begin position="1991"/>
        <end position="2227"/>
    </location>
</feature>
<dbReference type="InterPro" id="IPR027417">
    <property type="entry name" value="P-loop_NTPase"/>
</dbReference>
<feature type="transmembrane region" description="Helical" evidence="9">
    <location>
        <begin position="1474"/>
        <end position="1501"/>
    </location>
</feature>
<accession>A0A9W6UAA6</accession>
<keyword evidence="3 9" id="KW-0812">Transmembrane</keyword>
<evidence type="ECO:0000256" key="3">
    <source>
        <dbReference type="ARBA" id="ARBA00022692"/>
    </source>
</evidence>
<feature type="region of interest" description="Disordered" evidence="8">
    <location>
        <begin position="623"/>
        <end position="643"/>
    </location>
</feature>
<feature type="region of interest" description="Disordered" evidence="8">
    <location>
        <begin position="1"/>
        <end position="24"/>
    </location>
</feature>
<dbReference type="GO" id="GO:0016020">
    <property type="term" value="C:membrane"/>
    <property type="evidence" value="ECO:0007669"/>
    <property type="project" value="UniProtKB-SubCell"/>
</dbReference>
<keyword evidence="6 9" id="KW-1133">Transmembrane helix</keyword>
<dbReference type="InterPro" id="IPR045802">
    <property type="entry name" value="GRV2/DNAJC13_N"/>
</dbReference>
<dbReference type="Pfam" id="PF00664">
    <property type="entry name" value="ABC_membrane"/>
    <property type="match status" value="1"/>
</dbReference>
<dbReference type="PROSITE" id="PS50929">
    <property type="entry name" value="ABC_TM1F"/>
    <property type="match status" value="1"/>
</dbReference>
<keyword evidence="5" id="KW-0067">ATP-binding</keyword>
<feature type="compositionally biased region" description="Acidic residues" evidence="8">
    <location>
        <begin position="1101"/>
        <end position="1113"/>
    </location>
</feature>
<sequence length="2251" mass="250193">MLSPCPGFEAGDKTADRSETANRRNFGDAGGYEVLRSLLVHYGAAVVKQQQKDTTAVLEGVLKLYHLTLVSRRATTDMMTCTQAVGSLMNARVSLLALCHCRDDEHEVMRLAIGLVKELFCIVDLDQVHELQESAREYGALLYALETAVQEDAEQDANTNDKKVKDGNDRDIELREMCVDLVEVFCAGNTRSKKAMYRIFPVDLFIPAKIRVEHISRHTASPLSMAQVKTAAGARSARTLPHFSFDFEQPRRISIATPTAITANGNVDTKRNRVVALAYNAMNFGGGAFERWLGDAREKGEHWREIIESVRQTHESPELVWRAPMRDELRQALQTEIETLERRQKRMIENETEQSGEQIPRWDHEMFFVEYPSIHAELTVNDYFVEYLIPRVADLTTTYEIAEPVVLAWHLSDQLAIEHDERWALLCVRCLRLVIRRYAMLFHGQLPTQYVLILLRNHMNHSPAFVRECFLLLNTAIITTRNTPSESFNQLCVNVTRTIVSVLADPVLLATLSTPLEADDEEEQDGLLRTAEPEDEAVSVVNERDALLRAGISLLLAIVRRAKFVLRLVRPKRMFLCRLLAVETLDHVTITRLLFVLKQLALLDSNGDASSLAGSSAMSSHLSSASSPSMHSSSVSSHTSSTADSNWRSLTLVYVLLASCDPKGMGMCVAAAEFLKECTAFPEKSRATGTSKTSQLTPSSSEFNDLLNDALGFGGCGMGRLLNSASAEVFANTFNAPQKRAADVNWGRKQRVRLYRYLKHKYLGSSDSSESNTSWSTFVDDDADHRYEDDDLFIGNIFLRSYIEGDGDFLNEWTTEMYSELINALFEELVLLGRRKSAYAGTGSIGPLPSPPQQSSLSQSIIGSGGSCAAEPWEVQVLILKALARLVPSHCAEVKIKTEYYESLLVPLRRSMLSEVDQVRGILSLELFVAILSVPETRSVNTSACRLFLEEKGLKALAEALERMRSPAFQQMLQTVEVFGPRRRSNPGAQNMARVLLYRSTDVLSILATQQAAGIHTITKNPEVVTALIELASRQIITQYADIDAASVCLSCLGGLCHFDELRSLVVAAGGLLSLIDTVAFCPAEELERPSTTETQHTEDQSESDTSEPEDDQNEKQKNVENVQTSASVPDKNGSNVVGNDCTVEVQRIPSRFFGAIRSAALVLRACLGPKNAATPSLPTLVLRTSPDQFILELQTTEDISTATLIWTNSMRKRLQQCISSELTKVKAAAAAKTWPRWDPEHFVAADSFRYQYPALTDVLVLHDVYLANFVATPTEEMDLGDIDMAAFSEQLLISIQSHENVLRILQERGSSDPAKEAAVRLMRQAMDKLVSKHPQHNLEVDASRGLPLSDGSPAVSPTAANMFSPETLAAAVHSFSPTDDRDWDITRIERCSSSGIEDLTVFEFALLCASPRAMTTQNSPKEATPLLGKVSEHLDAKEKKNTYSRWRDDDVDDASSEDPLSPKRRRKSAQRQMLCLQFSLLLLLAWDLASLLFVCSFSLGGSAFTSLGWLLDVHQTQWRYWGLPVWATVIKSVMFLLATRWPDARVATWSVNLFCLGFLSILAVDAFKLDAISRLDEEKQALVDANVANSLPLIFTVLEVVNLSYLLDSIRTPPLAESEALPQVASDNPTEAPKPRGISFVKLVYILKPYFWPHGFTNKLRAGSTYLVLILSKLANLAAPLFMASATNALVAKDIGGAIRDIAIFSILTLISKLFKEMQSLIYLKVKQTAYIELATLTYEHVQSLSYDWHVQKKLGDVLRSMDRGVESANSVVSYVFLYLIPTLAESVVVIVIFAMHFELAGLSFVAFTSLVVYAYLTIKITLWRKKYREASMRHDNEYHDKATDALLNYETIKYFGNERHEIDEYSKVIEKYQRYSVSVQASLSVLNGTQAIIIQATVFAALALAAPHVVNENSGRRIDIGAFIAISVYLTNLFAPLFFLGGIYNMVINSVVDMKKLSELLSVEPDIVDSPDAVELGVCKYDSENGIDVVFRHVSFHYPSQPATTGVKDLNFTIPRGTTTALVGETGAGKTTISRLLFRFYECNAGKILVNHHNIATVTQQSLRQAIGIVPQDTVLFNDTILRNIKYGNLNATFDQVVEAAKAARIYDFIMKLPDQWNTKVGERGLKLSGGEKQRVAIARTLLKDPPFVILDEATSALDTVTEQEIQAALNRLKANRTMLVIAHRLSTIRNAHQIIVMHQGVIAERGTHDELLAQPDSIYAGMWDAQRKHEGEGSAASDQEEAQVADIE</sequence>
<feature type="transmembrane region" description="Helical" evidence="9">
    <location>
        <begin position="1667"/>
        <end position="1687"/>
    </location>
</feature>
<dbReference type="GO" id="GO:0005524">
    <property type="term" value="F:ATP binding"/>
    <property type="evidence" value="ECO:0007669"/>
    <property type="project" value="UniProtKB-KW"/>
</dbReference>
<dbReference type="EMBL" id="BSXW01000697">
    <property type="protein sequence ID" value="GMF28165.1"/>
    <property type="molecule type" value="Genomic_DNA"/>
</dbReference>
<dbReference type="Proteomes" id="UP001165083">
    <property type="component" value="Unassembled WGS sequence"/>
</dbReference>
<dbReference type="InterPro" id="IPR039421">
    <property type="entry name" value="Type_1_exporter"/>
</dbReference>
<feature type="transmembrane region" description="Helical" evidence="9">
    <location>
        <begin position="1801"/>
        <end position="1820"/>
    </location>
</feature>
<keyword evidence="13" id="KW-1185">Reference proteome</keyword>
<keyword evidence="2" id="KW-0813">Transport</keyword>
<protein>
    <submittedName>
        <fullName evidence="12">Unnamed protein product</fullName>
    </submittedName>
</protein>
<feature type="compositionally biased region" description="Acidic residues" evidence="8">
    <location>
        <begin position="2241"/>
        <end position="2251"/>
    </location>
</feature>
<proteinExistence type="predicted"/>
<dbReference type="GO" id="GO:0140359">
    <property type="term" value="F:ABC-type transporter activity"/>
    <property type="evidence" value="ECO:0007669"/>
    <property type="project" value="InterPro"/>
</dbReference>
<comment type="caution">
    <text evidence="12">The sequence shown here is derived from an EMBL/GenBank/DDBJ whole genome shotgun (WGS) entry which is preliminary data.</text>
</comment>
<dbReference type="InterPro" id="IPR017871">
    <property type="entry name" value="ABC_transporter-like_CS"/>
</dbReference>
<evidence type="ECO:0000313" key="13">
    <source>
        <dbReference type="Proteomes" id="UP001165083"/>
    </source>
</evidence>
<feature type="transmembrane region" description="Helical" evidence="9">
    <location>
        <begin position="1924"/>
        <end position="1949"/>
    </location>
</feature>
<dbReference type="FunFam" id="3.40.50.300:FF:000604">
    <property type="entry name" value="ABC transporter B family member 28"/>
    <property type="match status" value="1"/>
</dbReference>
<evidence type="ECO:0000256" key="5">
    <source>
        <dbReference type="ARBA" id="ARBA00022840"/>
    </source>
</evidence>
<feature type="transmembrane region" description="Helical" evidence="9">
    <location>
        <begin position="1547"/>
        <end position="1568"/>
    </location>
</feature>
<dbReference type="PANTHER" id="PTHR24221:SF503">
    <property type="entry name" value="MITOCHONDRIAL POTASSIUM CHANNEL ATP-BINDING SUBUNIT"/>
    <property type="match status" value="1"/>
</dbReference>
<keyword evidence="7 9" id="KW-0472">Membrane</keyword>
<evidence type="ECO:0000256" key="6">
    <source>
        <dbReference type="ARBA" id="ARBA00022989"/>
    </source>
</evidence>
<dbReference type="InterPro" id="IPR003439">
    <property type="entry name" value="ABC_transporter-like_ATP-bd"/>
</dbReference>
<feature type="compositionally biased region" description="Polar residues" evidence="8">
    <location>
        <begin position="1120"/>
        <end position="1136"/>
    </location>
</feature>
<dbReference type="SUPFAM" id="SSF90123">
    <property type="entry name" value="ABC transporter transmembrane region"/>
    <property type="match status" value="1"/>
</dbReference>
<feature type="region of interest" description="Disordered" evidence="8">
    <location>
        <begin position="1087"/>
        <end position="1136"/>
    </location>
</feature>
<dbReference type="CDD" id="cd18560">
    <property type="entry name" value="ABC_6TM_ATM1_ABCB7_HMT1_ABCB6"/>
    <property type="match status" value="1"/>
</dbReference>
<dbReference type="Gene3D" id="1.20.1560.10">
    <property type="entry name" value="ABC transporter type 1, transmembrane domain"/>
    <property type="match status" value="1"/>
</dbReference>
<evidence type="ECO:0000256" key="1">
    <source>
        <dbReference type="ARBA" id="ARBA00004141"/>
    </source>
</evidence>
<feature type="compositionally biased region" description="Basic and acidic residues" evidence="8">
    <location>
        <begin position="1087"/>
        <end position="1100"/>
    </location>
</feature>
<feature type="domain" description="ABC transmembrane type-1" evidence="11">
    <location>
        <begin position="1668"/>
        <end position="1951"/>
    </location>
</feature>
<keyword evidence="4" id="KW-0547">Nucleotide-binding</keyword>
<feature type="transmembrane region" description="Helical" evidence="9">
    <location>
        <begin position="1521"/>
        <end position="1540"/>
    </location>
</feature>
<gene>
    <name evidence="12" type="ORF">Plil01_001183700</name>
</gene>
<reference evidence="12" key="1">
    <citation type="submission" date="2023-04" db="EMBL/GenBank/DDBJ databases">
        <title>Phytophthora lilii NBRC 32176.</title>
        <authorList>
            <person name="Ichikawa N."/>
            <person name="Sato H."/>
            <person name="Tonouchi N."/>
        </authorList>
    </citation>
    <scope>NUCLEOTIDE SEQUENCE</scope>
    <source>
        <strain evidence="12">NBRC 32176</strain>
    </source>
</reference>
<feature type="region of interest" description="Disordered" evidence="8">
    <location>
        <begin position="1341"/>
        <end position="1360"/>
    </location>
</feature>
<feature type="compositionally biased region" description="Basic and acidic residues" evidence="8">
    <location>
        <begin position="10"/>
        <end position="24"/>
    </location>
</feature>
<dbReference type="OrthoDB" id="69656at2759"/>
<feature type="transmembrane region" description="Helical" evidence="9">
    <location>
        <begin position="1893"/>
        <end position="1912"/>
    </location>
</feature>
<evidence type="ECO:0000256" key="8">
    <source>
        <dbReference type="SAM" id="MobiDB-lite"/>
    </source>
</evidence>
<dbReference type="GO" id="GO:0016887">
    <property type="term" value="F:ATP hydrolysis activity"/>
    <property type="evidence" value="ECO:0007669"/>
    <property type="project" value="InterPro"/>
</dbReference>